<keyword evidence="3" id="KW-1185">Reference proteome</keyword>
<organism evidence="2 3">
    <name type="scientific">Paenibacillus ottowii</name>
    <dbReference type="NCBI Taxonomy" id="2315729"/>
    <lineage>
        <taxon>Bacteria</taxon>
        <taxon>Bacillati</taxon>
        <taxon>Bacillota</taxon>
        <taxon>Bacilli</taxon>
        <taxon>Bacillales</taxon>
        <taxon>Paenibacillaceae</taxon>
        <taxon>Paenibacillus</taxon>
    </lineage>
</organism>
<evidence type="ECO:0000256" key="1">
    <source>
        <dbReference type="SAM" id="MobiDB-lite"/>
    </source>
</evidence>
<evidence type="ECO:0000313" key="3">
    <source>
        <dbReference type="Proteomes" id="UP000319219"/>
    </source>
</evidence>
<protein>
    <submittedName>
        <fullName evidence="2">Uncharacterized protein</fullName>
    </submittedName>
</protein>
<dbReference type="RefSeq" id="WP_142613816.1">
    <property type="nucleotide sequence ID" value="NZ_VIJZ01000008.1"/>
</dbReference>
<gene>
    <name evidence="2" type="ORF">FKV70_18900</name>
</gene>
<sequence length="113" mass="12790">MEYIELDDDSRECAVSQEFLNMVLWLLGPTARDKFLYPAVDSSVRLYNFSSRTDHQERAFAVNGGRNNIFDSETEESEKTASEVATLATDRGTRYTNDADGIQDRFNHAGGRD</sequence>
<comment type="caution">
    <text evidence="2">The sequence shown here is derived from an EMBL/GenBank/DDBJ whole genome shotgun (WGS) entry which is preliminary data.</text>
</comment>
<reference evidence="2 3" key="1">
    <citation type="submission" date="2019-07" db="EMBL/GenBank/DDBJ databases">
        <title>Paenibacillus ottowii sp. nov. isolated from a fermentation system processing bovine manure.</title>
        <authorList>
            <person name="Velazquez L.F."/>
            <person name="Rajbanshi S."/>
            <person name="Guan S."/>
            <person name="Hinchee M."/>
            <person name="Welsh A."/>
        </authorList>
    </citation>
    <scope>NUCLEOTIDE SEQUENCE [LARGE SCALE GENOMIC DNA]</scope>
    <source>
        <strain evidence="2 3">MS2379</strain>
    </source>
</reference>
<dbReference type="Proteomes" id="UP000319219">
    <property type="component" value="Unassembled WGS sequence"/>
</dbReference>
<accession>A0ABY3B0U0</accession>
<feature type="region of interest" description="Disordered" evidence="1">
    <location>
        <begin position="71"/>
        <end position="113"/>
    </location>
</feature>
<proteinExistence type="predicted"/>
<feature type="compositionally biased region" description="Basic and acidic residues" evidence="1">
    <location>
        <begin position="102"/>
        <end position="113"/>
    </location>
</feature>
<evidence type="ECO:0000313" key="2">
    <source>
        <dbReference type="EMBL" id="TQR97301.1"/>
    </source>
</evidence>
<dbReference type="EMBL" id="VIJZ01000008">
    <property type="protein sequence ID" value="TQR97301.1"/>
    <property type="molecule type" value="Genomic_DNA"/>
</dbReference>
<name>A0ABY3B0U0_9BACL</name>